<feature type="domain" description="C2H2-type" evidence="5">
    <location>
        <begin position="316"/>
        <end position="344"/>
    </location>
</feature>
<evidence type="ECO:0000313" key="6">
    <source>
        <dbReference type="EMBL" id="CAF3029872.1"/>
    </source>
</evidence>
<dbReference type="PROSITE" id="PS50157">
    <property type="entry name" value="ZINC_FINGER_C2H2_2"/>
    <property type="match status" value="4"/>
</dbReference>
<dbReference type="PANTHER" id="PTHR24379">
    <property type="entry name" value="KRAB AND ZINC FINGER DOMAIN-CONTAINING"/>
    <property type="match status" value="1"/>
</dbReference>
<protein>
    <submittedName>
        <fullName evidence="6">KRAB</fullName>
    </submittedName>
</protein>
<dbReference type="PROSITE" id="PS00028">
    <property type="entry name" value="ZINC_FINGER_C2H2_1"/>
    <property type="match status" value="6"/>
</dbReference>
<keyword evidence="4" id="KW-0862">Zinc</keyword>
<gene>
    <name evidence="6" type="ORF">LSAA_13987</name>
</gene>
<dbReference type="GO" id="GO:0008270">
    <property type="term" value="F:zinc ion binding"/>
    <property type="evidence" value="ECO:0007669"/>
    <property type="project" value="UniProtKB-KW"/>
</dbReference>
<sequence length="489" mass="56476">MDIRELLQNKAKFGSISQDSKESIFQTIEYFLNDNLGRYSSFSISDPKRSDLVSTSQFLISQLGLLHDILPGPKQAHLTCGTCKKHFSNPILLKFHIKFKHRLRPVLPCLQCPEKTHRFINRSDLVAHTRIFHPPLVLEPSSSPLIQRTLSCPFCSQSTPSFSSLFKHIATHHTQSETSCLTCKRRNRYLSFTAWKFIRCVSPCCKCDIGFASFLELETHLLKSHFKLSERCWDCKKNKRLIGFQFKDGAKCGDCKRIFHLKDIKSHDCVTSHCQKRNAVSTTLLKIPCINCSAVFESQKSYSTHLKSSHGLAQHHFCYICGLSYNSKYYLENHIQSVHEKVRPWRCATCGKELGCKASLDNHMNSVHLKLKKYSCETCVYAHRTTLKDHIRHTHQEQPRVKRFMCDKCHKCFISNSALQGHIKFVHYGIRDFPCRLCGKAFGTTNMRRKHERLTHDPNIKHRNPGAKFDIPCDICHKNVWTKSNYGKT</sequence>
<dbReference type="EMBL" id="HG994587">
    <property type="protein sequence ID" value="CAF3029872.1"/>
    <property type="molecule type" value="Genomic_DNA"/>
</dbReference>
<name>A0A7R8D4Y9_LEPSM</name>
<evidence type="ECO:0000256" key="4">
    <source>
        <dbReference type="ARBA" id="ARBA00022833"/>
    </source>
</evidence>
<dbReference type="PANTHER" id="PTHR24379:SF121">
    <property type="entry name" value="C2H2-TYPE DOMAIN-CONTAINING PROTEIN"/>
    <property type="match status" value="1"/>
</dbReference>
<dbReference type="AlphaFoldDB" id="A0A7R8D4Y9"/>
<evidence type="ECO:0000259" key="5">
    <source>
        <dbReference type="PROSITE" id="PS50157"/>
    </source>
</evidence>
<dbReference type="OrthoDB" id="4748970at2759"/>
<dbReference type="Pfam" id="PF00096">
    <property type="entry name" value="zf-C2H2"/>
    <property type="match status" value="2"/>
</dbReference>
<feature type="domain" description="C2H2-type" evidence="5">
    <location>
        <begin position="404"/>
        <end position="432"/>
    </location>
</feature>
<organism evidence="6 7">
    <name type="scientific">Lepeophtheirus salmonis</name>
    <name type="common">Salmon louse</name>
    <name type="synonym">Caligus salmonis</name>
    <dbReference type="NCBI Taxonomy" id="72036"/>
    <lineage>
        <taxon>Eukaryota</taxon>
        <taxon>Metazoa</taxon>
        <taxon>Ecdysozoa</taxon>
        <taxon>Arthropoda</taxon>
        <taxon>Crustacea</taxon>
        <taxon>Multicrustacea</taxon>
        <taxon>Hexanauplia</taxon>
        <taxon>Copepoda</taxon>
        <taxon>Siphonostomatoida</taxon>
        <taxon>Caligidae</taxon>
        <taxon>Lepeophtheirus</taxon>
    </lineage>
</organism>
<evidence type="ECO:0000256" key="1">
    <source>
        <dbReference type="ARBA" id="ARBA00022723"/>
    </source>
</evidence>
<evidence type="ECO:0000256" key="3">
    <source>
        <dbReference type="ARBA" id="ARBA00022771"/>
    </source>
</evidence>
<feature type="domain" description="C2H2-type" evidence="5">
    <location>
        <begin position="433"/>
        <end position="456"/>
    </location>
</feature>
<keyword evidence="2" id="KW-0677">Repeat</keyword>
<accession>A0A7R8D4Y9</accession>
<evidence type="ECO:0000313" key="7">
    <source>
        <dbReference type="Proteomes" id="UP000675881"/>
    </source>
</evidence>
<keyword evidence="7" id="KW-1185">Reference proteome</keyword>
<dbReference type="SMART" id="SM00355">
    <property type="entry name" value="ZnF_C2H2"/>
    <property type="match status" value="10"/>
</dbReference>
<dbReference type="InterPro" id="IPR013087">
    <property type="entry name" value="Znf_C2H2_type"/>
</dbReference>
<dbReference type="Proteomes" id="UP000675881">
    <property type="component" value="Chromosome 8"/>
</dbReference>
<reference evidence="6" key="1">
    <citation type="submission" date="2021-02" db="EMBL/GenBank/DDBJ databases">
        <authorList>
            <person name="Bekaert M."/>
        </authorList>
    </citation>
    <scope>NUCLEOTIDE SEQUENCE</scope>
    <source>
        <strain evidence="6">IoA-00</strain>
    </source>
</reference>
<keyword evidence="1" id="KW-0479">Metal-binding</keyword>
<evidence type="ECO:0000256" key="2">
    <source>
        <dbReference type="ARBA" id="ARBA00022737"/>
    </source>
</evidence>
<keyword evidence="3" id="KW-0863">Zinc-finger</keyword>
<dbReference type="Gene3D" id="3.30.160.60">
    <property type="entry name" value="Classic Zinc Finger"/>
    <property type="match status" value="4"/>
</dbReference>
<dbReference type="InterPro" id="IPR036236">
    <property type="entry name" value="Znf_C2H2_sf"/>
</dbReference>
<dbReference type="SUPFAM" id="SSF57667">
    <property type="entry name" value="beta-beta-alpha zinc fingers"/>
    <property type="match status" value="2"/>
</dbReference>
<proteinExistence type="predicted"/>
<feature type="domain" description="C2H2-type" evidence="5">
    <location>
        <begin position="345"/>
        <end position="373"/>
    </location>
</feature>